<organism evidence="2 3">
    <name type="scientific">Tautonia sociabilis</name>
    <dbReference type="NCBI Taxonomy" id="2080755"/>
    <lineage>
        <taxon>Bacteria</taxon>
        <taxon>Pseudomonadati</taxon>
        <taxon>Planctomycetota</taxon>
        <taxon>Planctomycetia</taxon>
        <taxon>Isosphaerales</taxon>
        <taxon>Isosphaeraceae</taxon>
        <taxon>Tautonia</taxon>
    </lineage>
</organism>
<keyword evidence="1" id="KW-0175">Coiled coil</keyword>
<reference evidence="2 3" key="2">
    <citation type="submission" date="2019-01" db="EMBL/GenBank/DDBJ databases">
        <title>Tautonia sociabilis, a novel thermotolerant planctomycete of Isosphaeraceae family, isolated from a 4000 m deep subterranean habitat.</title>
        <authorList>
            <person name="Kovaleva O.L."/>
            <person name="Elcheninov A.G."/>
            <person name="Van Heerden E."/>
            <person name="Toshchakov S.V."/>
            <person name="Novikov A."/>
            <person name="Bonch-Osmolovskaya E.A."/>
            <person name="Kublanov I.V."/>
        </authorList>
    </citation>
    <scope>NUCLEOTIDE SEQUENCE [LARGE SCALE GENOMIC DNA]</scope>
    <source>
        <strain evidence="2 3">GM2012</strain>
    </source>
</reference>
<dbReference type="InterPro" id="IPR027417">
    <property type="entry name" value="P-loop_NTPase"/>
</dbReference>
<dbReference type="OrthoDB" id="103556at2"/>
<comment type="caution">
    <text evidence="2">The sequence shown here is derived from an EMBL/GenBank/DDBJ whole genome shotgun (WGS) entry which is preliminary data.</text>
</comment>
<evidence type="ECO:0000313" key="2">
    <source>
        <dbReference type="EMBL" id="RUL84354.1"/>
    </source>
</evidence>
<dbReference type="AlphaFoldDB" id="A0A432MF31"/>
<proteinExistence type="predicted"/>
<dbReference type="Pfam" id="PF12532">
    <property type="entry name" value="DUF3732"/>
    <property type="match status" value="1"/>
</dbReference>
<protein>
    <submittedName>
        <fullName evidence="2">DUF3732 domain-containing protein</fullName>
    </submittedName>
</protein>
<evidence type="ECO:0000313" key="3">
    <source>
        <dbReference type="Proteomes" id="UP000280296"/>
    </source>
</evidence>
<dbReference type="SUPFAM" id="SSF52540">
    <property type="entry name" value="P-loop containing nucleoside triphosphate hydrolases"/>
    <property type="match status" value="1"/>
</dbReference>
<dbReference type="Proteomes" id="UP000280296">
    <property type="component" value="Unassembled WGS sequence"/>
</dbReference>
<sequence length="661" mass="73463">MSFQIRDIVLYNVNGDIRSVSLEPGKVNIITGKSKTGKTALVEVIDYCLGSGDCSIPQGPMRQAVAWFAIRLQLAEGQLFVARRVPKATEKTTSEIYLEIGGDVSIPPLSALRSNIAFEALRPALSKAAGIGENLHVPPEGQTRLPLEANIRHALHYCFQPQYEIISPKILFHNQSEDFVPQAIKDTLPYFLGAVTDDHIAKRNELRRLSAALRQKEAKLQESEALRGDGLGRAVSFIAEARDVGLGVSADTPPSFDAAIEILRGLSESTVDVASDLEATAGAAAELLREKEALIRSQRRIKEQIAAIQSLAYDEQGYTREATEQVSRLRAIDMFKPEDGASHKCPLCQSNVTELIPPAAALRGSLQHLTQQLAIVSTGAPRLESAIERLRTAAVEVKQKLGVNRDKLEALRGTDERLDQLLDQASRRAHVLGRISLYLESVPEAEDTGGLKSSIATLQRGISRLKEELSDEQTKQTLDSFLNLIGKTMSEWASRLELEHSSDNPLRFDLSRLTIVADTLDGPVPMNQMGSGENWVGHHIIGHFAFHDWFTRKNRPVPRFLFLDQPSQVYFPAEFDPEESPNEVSDSDWTAVTRMFRLIFDFVDSLDGKFQLIITEHADLKEPWYQDAVRERWRRGVKLVPTEWLAGEHPASEDTDVTGQD</sequence>
<keyword evidence="3" id="KW-1185">Reference proteome</keyword>
<feature type="coiled-coil region" evidence="1">
    <location>
        <begin position="199"/>
        <end position="226"/>
    </location>
</feature>
<dbReference type="Gene3D" id="3.40.50.300">
    <property type="entry name" value="P-loop containing nucleotide triphosphate hydrolases"/>
    <property type="match status" value="1"/>
</dbReference>
<dbReference type="InterPro" id="IPR022205">
    <property type="entry name" value="DUF3732"/>
</dbReference>
<reference evidence="2 3" key="1">
    <citation type="submission" date="2018-12" db="EMBL/GenBank/DDBJ databases">
        <authorList>
            <person name="Toschakov S.V."/>
        </authorList>
    </citation>
    <scope>NUCLEOTIDE SEQUENCE [LARGE SCALE GENOMIC DNA]</scope>
    <source>
        <strain evidence="2 3">GM2012</strain>
    </source>
</reference>
<dbReference type="EMBL" id="RYZH01000049">
    <property type="protein sequence ID" value="RUL84354.1"/>
    <property type="molecule type" value="Genomic_DNA"/>
</dbReference>
<evidence type="ECO:0000256" key="1">
    <source>
        <dbReference type="SAM" id="Coils"/>
    </source>
</evidence>
<name>A0A432MF31_9BACT</name>
<gene>
    <name evidence="2" type="ORF">TsocGM_20290</name>
</gene>
<dbReference type="RefSeq" id="WP_126727290.1">
    <property type="nucleotide sequence ID" value="NZ_RYZH01000049.1"/>
</dbReference>
<accession>A0A432MF31</accession>